<keyword evidence="1" id="KW-0732">Signal</keyword>
<dbReference type="EMBL" id="CVRI01000067">
    <property type="protein sequence ID" value="CRL06740.1"/>
    <property type="molecule type" value="Genomic_DNA"/>
</dbReference>
<sequence length="345" mass="39178">MDATRDRNRLEYFLTNKMIMWIFISFGLVLSSLFDTSAFSINTENQQLLNPRHYGASCFVGNSSYHHGETFKLDCRTQCVCQNGHHACSSLCPHENLPPPVDTAICIAPKLVQLPDHCCRVWLCETPTTDVNATCFNASTTPWSSCSENCGIGLSTRNVSTTPGCTELSNIRLCQNHRCGSFVDNNLITDTNEDLFYDKKNFLVKEHRIRKGHECRSSQRKGPSRLRLGPCVSRKLFRPKVCGQCRSKSMCCVPLVSSTIQVELLCPLNSGSLFDFIEYGYDLWDSNSIDPLDQELLNSRQIHIENKFIDVEWVVKCQCAYRGKNCTSLPRNDNSIELLRRVHRT</sequence>
<dbReference type="PANTHER" id="PTHR11348">
    <property type="entry name" value="CONNECTIVE TISSUE GROWTH FACTOR-RELATED"/>
    <property type="match status" value="1"/>
</dbReference>
<dbReference type="InterPro" id="IPR000884">
    <property type="entry name" value="TSP1_rpt"/>
</dbReference>
<evidence type="ECO:0000313" key="5">
    <source>
        <dbReference type="Proteomes" id="UP000183832"/>
    </source>
</evidence>
<evidence type="ECO:0000313" key="4">
    <source>
        <dbReference type="EMBL" id="CRL06740.1"/>
    </source>
</evidence>
<feature type="transmembrane region" description="Helical" evidence="2">
    <location>
        <begin position="12"/>
        <end position="34"/>
    </location>
</feature>
<dbReference type="Proteomes" id="UP000183832">
    <property type="component" value="Unassembled WGS sequence"/>
</dbReference>
<dbReference type="GO" id="GO:0031012">
    <property type="term" value="C:extracellular matrix"/>
    <property type="evidence" value="ECO:0007669"/>
    <property type="project" value="TreeGrafter"/>
</dbReference>
<dbReference type="PROSITE" id="PS50184">
    <property type="entry name" value="VWFC_2"/>
    <property type="match status" value="1"/>
</dbReference>
<dbReference type="GO" id="GO:0008201">
    <property type="term" value="F:heparin binding"/>
    <property type="evidence" value="ECO:0007669"/>
    <property type="project" value="TreeGrafter"/>
</dbReference>
<dbReference type="GO" id="GO:0005178">
    <property type="term" value="F:integrin binding"/>
    <property type="evidence" value="ECO:0007669"/>
    <property type="project" value="TreeGrafter"/>
</dbReference>
<dbReference type="InterPro" id="IPR001007">
    <property type="entry name" value="VWF_dom"/>
</dbReference>
<organism evidence="4 5">
    <name type="scientific">Clunio marinus</name>
    <dbReference type="NCBI Taxonomy" id="568069"/>
    <lineage>
        <taxon>Eukaryota</taxon>
        <taxon>Metazoa</taxon>
        <taxon>Ecdysozoa</taxon>
        <taxon>Arthropoda</taxon>
        <taxon>Hexapoda</taxon>
        <taxon>Insecta</taxon>
        <taxon>Pterygota</taxon>
        <taxon>Neoptera</taxon>
        <taxon>Endopterygota</taxon>
        <taxon>Diptera</taxon>
        <taxon>Nematocera</taxon>
        <taxon>Chironomoidea</taxon>
        <taxon>Chironomidae</taxon>
        <taxon>Clunio</taxon>
    </lineage>
</organism>
<dbReference type="Pfam" id="PF00093">
    <property type="entry name" value="VWC"/>
    <property type="match status" value="1"/>
</dbReference>
<dbReference type="PROSITE" id="PS50092">
    <property type="entry name" value="TSP1"/>
    <property type="match status" value="1"/>
</dbReference>
<dbReference type="Pfam" id="PF19035">
    <property type="entry name" value="TSP1_CCN"/>
    <property type="match status" value="1"/>
</dbReference>
<dbReference type="GO" id="GO:0007165">
    <property type="term" value="P:signal transduction"/>
    <property type="evidence" value="ECO:0007669"/>
    <property type="project" value="InterPro"/>
</dbReference>
<dbReference type="InterPro" id="IPR043973">
    <property type="entry name" value="TSP1_CCN"/>
</dbReference>
<feature type="domain" description="VWFC" evidence="3">
    <location>
        <begin position="56"/>
        <end position="125"/>
    </location>
</feature>
<evidence type="ECO:0000259" key="3">
    <source>
        <dbReference type="PROSITE" id="PS50184"/>
    </source>
</evidence>
<evidence type="ECO:0000256" key="2">
    <source>
        <dbReference type="SAM" id="Phobius"/>
    </source>
</evidence>
<accession>A0A1J1J4K6</accession>
<dbReference type="InterPro" id="IPR050941">
    <property type="entry name" value="CCN"/>
</dbReference>
<dbReference type="OrthoDB" id="365605at2759"/>
<dbReference type="SUPFAM" id="SSF57603">
    <property type="entry name" value="FnI-like domain"/>
    <property type="match status" value="1"/>
</dbReference>
<keyword evidence="2" id="KW-1133">Transmembrane helix</keyword>
<keyword evidence="2" id="KW-0812">Transmembrane</keyword>
<keyword evidence="2" id="KW-0472">Membrane</keyword>
<dbReference type="AlphaFoldDB" id="A0A1J1J4K6"/>
<dbReference type="GO" id="GO:0045597">
    <property type="term" value="P:positive regulation of cell differentiation"/>
    <property type="evidence" value="ECO:0007669"/>
    <property type="project" value="TreeGrafter"/>
</dbReference>
<protein>
    <submittedName>
        <fullName evidence="4">CLUMA_CG019467, isoform A</fullName>
    </submittedName>
</protein>
<evidence type="ECO:0000256" key="1">
    <source>
        <dbReference type="ARBA" id="ARBA00022729"/>
    </source>
</evidence>
<proteinExistence type="predicted"/>
<gene>
    <name evidence="4" type="ORF">CLUMA_CG019467</name>
</gene>
<reference evidence="4 5" key="1">
    <citation type="submission" date="2015-04" db="EMBL/GenBank/DDBJ databases">
        <authorList>
            <person name="Syromyatnikov M.Y."/>
            <person name="Popov V.N."/>
        </authorList>
    </citation>
    <scope>NUCLEOTIDE SEQUENCE [LARGE SCALE GENOMIC DNA]</scope>
</reference>
<name>A0A1J1J4K6_9DIPT</name>
<dbReference type="GO" id="GO:0007155">
    <property type="term" value="P:cell adhesion"/>
    <property type="evidence" value="ECO:0007669"/>
    <property type="project" value="TreeGrafter"/>
</dbReference>
<dbReference type="PANTHER" id="PTHR11348:SF17">
    <property type="entry name" value="CCN"/>
    <property type="match status" value="1"/>
</dbReference>
<dbReference type="SMART" id="SM00214">
    <property type="entry name" value="VWC"/>
    <property type="match status" value="1"/>
</dbReference>
<keyword evidence="5" id="KW-1185">Reference proteome</keyword>
<dbReference type="GO" id="GO:0005615">
    <property type="term" value="C:extracellular space"/>
    <property type="evidence" value="ECO:0007669"/>
    <property type="project" value="TreeGrafter"/>
</dbReference>